<feature type="compositionally biased region" description="Basic and acidic residues" evidence="1">
    <location>
        <begin position="487"/>
        <end position="498"/>
    </location>
</feature>
<feature type="compositionally biased region" description="Acidic residues" evidence="1">
    <location>
        <begin position="1340"/>
        <end position="1349"/>
    </location>
</feature>
<gene>
    <name evidence="4" type="ORF">EC973_001404</name>
</gene>
<feature type="domain" description="START" evidence="3">
    <location>
        <begin position="616"/>
        <end position="731"/>
    </location>
</feature>
<evidence type="ECO:0000313" key="5">
    <source>
        <dbReference type="Proteomes" id="UP000605846"/>
    </source>
</evidence>
<keyword evidence="2" id="KW-1133">Transmembrane helix</keyword>
<organism evidence="4 5">
    <name type="scientific">Apophysomyces ossiformis</name>
    <dbReference type="NCBI Taxonomy" id="679940"/>
    <lineage>
        <taxon>Eukaryota</taxon>
        <taxon>Fungi</taxon>
        <taxon>Fungi incertae sedis</taxon>
        <taxon>Mucoromycota</taxon>
        <taxon>Mucoromycotina</taxon>
        <taxon>Mucoromycetes</taxon>
        <taxon>Mucorales</taxon>
        <taxon>Mucorineae</taxon>
        <taxon>Mucoraceae</taxon>
        <taxon>Apophysomyces</taxon>
    </lineage>
</organism>
<feature type="region of interest" description="Disordered" evidence="1">
    <location>
        <begin position="433"/>
        <end position="463"/>
    </location>
</feature>
<feature type="compositionally biased region" description="Basic and acidic residues" evidence="1">
    <location>
        <begin position="1330"/>
        <end position="1339"/>
    </location>
</feature>
<evidence type="ECO:0000259" key="3">
    <source>
        <dbReference type="PROSITE" id="PS50848"/>
    </source>
</evidence>
<dbReference type="Pfam" id="PF01852">
    <property type="entry name" value="START"/>
    <property type="match status" value="1"/>
</dbReference>
<feature type="compositionally biased region" description="Low complexity" evidence="1">
    <location>
        <begin position="433"/>
        <end position="444"/>
    </location>
</feature>
<dbReference type="CDD" id="cd00177">
    <property type="entry name" value="START"/>
    <property type="match status" value="2"/>
</dbReference>
<reference evidence="4" key="1">
    <citation type="submission" date="2020-01" db="EMBL/GenBank/DDBJ databases">
        <title>Genome Sequencing of Three Apophysomyces-Like Fungal Strains Confirms a Novel Fungal Genus in the Mucoromycota with divergent Burkholderia-like Endosymbiotic Bacteria.</title>
        <authorList>
            <person name="Stajich J.E."/>
            <person name="Macias A.M."/>
            <person name="Carter-House D."/>
            <person name="Lovett B."/>
            <person name="Kasson L.R."/>
            <person name="Berry K."/>
            <person name="Grigoriev I."/>
            <person name="Chang Y."/>
            <person name="Spatafora J."/>
            <person name="Kasson M.T."/>
        </authorList>
    </citation>
    <scope>NUCLEOTIDE SEQUENCE</scope>
    <source>
        <strain evidence="4">NRRL A-21654</strain>
    </source>
</reference>
<feature type="compositionally biased region" description="Polar residues" evidence="1">
    <location>
        <begin position="1361"/>
        <end position="1380"/>
    </location>
</feature>
<dbReference type="OrthoDB" id="196858at2759"/>
<accession>A0A8H7BTT8</accession>
<feature type="transmembrane region" description="Helical" evidence="2">
    <location>
        <begin position="1412"/>
        <end position="1432"/>
    </location>
</feature>
<dbReference type="PANTHER" id="PTHR19308">
    <property type="entry name" value="PHOSPHATIDYLCHOLINE TRANSFER PROTEIN"/>
    <property type="match status" value="1"/>
</dbReference>
<dbReference type="PROSITE" id="PS50848">
    <property type="entry name" value="START"/>
    <property type="match status" value="2"/>
</dbReference>
<dbReference type="GO" id="GO:0008289">
    <property type="term" value="F:lipid binding"/>
    <property type="evidence" value="ECO:0007669"/>
    <property type="project" value="InterPro"/>
</dbReference>
<dbReference type="PANTHER" id="PTHR19308:SF14">
    <property type="entry name" value="START DOMAIN-CONTAINING PROTEIN"/>
    <property type="match status" value="1"/>
</dbReference>
<feature type="region of interest" description="Disordered" evidence="1">
    <location>
        <begin position="1361"/>
        <end position="1386"/>
    </location>
</feature>
<sequence length="1468" mass="166450">MVDSMEATDSIPLTQQYASALESAIGYYHQQSATTDAAWTILQPDLDSRSSQIQLSQMESSFKVVAQCNDNWLPHDWQSVFMTESVRKLWDSELESYKVLDRPDDNIQITQIKMKDSWDIGPRDLVLVEKATHKKHSMLYVIVSLSTPFKMVYDIQQPDPISDARVTLYYQLGCSSLPTHRYSYLVSLVTGPLEVLQLHGVVPFVSHSVRFHIEATEYDKDTRTWELQYTQPQEEPSLASSVGSIHIHQDRHLGSWEHHHSTGSLPLASSLRRNSFMASSLFLPQHGLQRRNLSMSYPDKEPLSWSDSAVSKLEIEVDGHTWAEGSIVEVSVDTGHREWTEQYTKSCIQCFRRPQANRYLICVLHPPDIARFLRQTNIDDLDDIHDESYEEAFRVKVILTSKPCDDKGFRFILNGKEWPLHLWIARKLITENGSNDENSSVSSSNDDDDHNNDEGDHSGVDNDIFVDGMEEIGERTVEAEVQVVVNNEKEDKTENKAAEEEDEEEEEKQVEKDLYESHEDIDQIPDLSSSQLLDTITVPETDPATILKAFNYFDALFRDDNVDWKILQVAEAVNGYVTIKRMEVPGHPLGVFMSESVWNDCSVWDVKATIECIGSRKMWDPLLEESTLLYSVSPTCSIWHNKHKGTWPSSPRDYVVFASQYTSAKRIDLCSTSCTTESFNHQPLPKEAPGYVRGHLDVSGWRLERVNASTTAVKHIVQSNPQGWIPSYVLNKLSSQTPIIVHTARKFMLRHGVPPNMESLERGRVIATDYDHERKNWRCEYTRPSVQTNSESSSTKSVIRLDRRHGCKYNVVVDPPPSRIRAVERDCDMYGIWLDIEHDEEFIIPQRGRILVLIKPHNNFLAVNGAEVAIQRDTNRMQQSDTTSNDEEETSEMVSDELGLTIQGLPVSPADQAQAAFAFMRRVDDQQFGWTLISDKNGLRISKRPGSKPSADNTTGDHDLRVPEPFVIYKASKVIEGFSLEEIAAVVTDIGNLRQSYDETLEKIESVRCIKRGCHVVHQIIKAIFPFKSRELYLCACTAYEKIPSTENASGDRVFYVETSLPFPSQQAKYPRGHLFVSGWILESIDPYTTTTNYPIPSMRATYIVALDLGDSVPSYVSNLVASGYHKKISWIESLMKKQGPPPFLRQPLPAMRWENHKLTQLEDESVEWKRVESSYDETTHRFSLALSFRCARLKKLERRGSLSKDVDTVLSHIITDLQSYPRGYQLSCRLTREHKDVSRILSVQISELAPQPSHLISRKPKKHAIYVTAKLRKGVDYDLVLTLSPAVKGDEGEVRKQLTVNEILGEEEDDRWRGIVIVNGQEVNVNSETKMDINKEDATDGEEASDDVIDESAPVFTTSIPLEGASTSGNANDDTTSGQETRKENLQDETAFLPVIAAETSDEPRCSRTKVAVIMLLLCIGFAIILALLMLQPLETLDVSDNVKPLWRFSALGGWEIQVIAIHRAHV</sequence>
<feature type="region of interest" description="Disordered" evidence="1">
    <location>
        <begin position="1329"/>
        <end position="1349"/>
    </location>
</feature>
<evidence type="ECO:0000313" key="4">
    <source>
        <dbReference type="EMBL" id="KAF7724071.1"/>
    </source>
</evidence>
<dbReference type="InterPro" id="IPR023393">
    <property type="entry name" value="START-like_dom_sf"/>
</dbReference>
<comment type="caution">
    <text evidence="4">The sequence shown here is derived from an EMBL/GenBank/DDBJ whole genome shotgun (WGS) entry which is preliminary data.</text>
</comment>
<dbReference type="GO" id="GO:0005737">
    <property type="term" value="C:cytoplasm"/>
    <property type="evidence" value="ECO:0007669"/>
    <property type="project" value="UniProtKB-ARBA"/>
</dbReference>
<proteinExistence type="predicted"/>
<dbReference type="EMBL" id="JABAYA010000130">
    <property type="protein sequence ID" value="KAF7724071.1"/>
    <property type="molecule type" value="Genomic_DNA"/>
</dbReference>
<dbReference type="Proteomes" id="UP000605846">
    <property type="component" value="Unassembled WGS sequence"/>
</dbReference>
<feature type="region of interest" description="Disordered" evidence="1">
    <location>
        <begin position="477"/>
        <end position="514"/>
    </location>
</feature>
<keyword evidence="5" id="KW-1185">Reference proteome</keyword>
<feature type="domain" description="START" evidence="3">
    <location>
        <begin position="912"/>
        <end position="1124"/>
    </location>
</feature>
<dbReference type="Gene3D" id="3.30.530.20">
    <property type="match status" value="3"/>
</dbReference>
<evidence type="ECO:0000256" key="2">
    <source>
        <dbReference type="SAM" id="Phobius"/>
    </source>
</evidence>
<feature type="compositionally biased region" description="Acidic residues" evidence="1">
    <location>
        <begin position="499"/>
        <end position="508"/>
    </location>
</feature>
<keyword evidence="2" id="KW-0472">Membrane</keyword>
<dbReference type="InterPro" id="IPR051213">
    <property type="entry name" value="START_lipid_transfer"/>
</dbReference>
<protein>
    <recommendedName>
        <fullName evidence="3">START domain-containing protein</fullName>
    </recommendedName>
</protein>
<name>A0A8H7BTT8_9FUNG</name>
<dbReference type="InterPro" id="IPR002913">
    <property type="entry name" value="START_lipid-bd_dom"/>
</dbReference>
<keyword evidence="2" id="KW-0812">Transmembrane</keyword>
<dbReference type="SUPFAM" id="SSF55961">
    <property type="entry name" value="Bet v1-like"/>
    <property type="match status" value="3"/>
</dbReference>
<evidence type="ECO:0000256" key="1">
    <source>
        <dbReference type="SAM" id="MobiDB-lite"/>
    </source>
</evidence>